<dbReference type="InterPro" id="IPR006091">
    <property type="entry name" value="Acyl-CoA_Oxase/DH_mid-dom"/>
</dbReference>
<evidence type="ECO:0000256" key="5">
    <source>
        <dbReference type="RuleBase" id="RU362125"/>
    </source>
</evidence>
<evidence type="ECO:0000256" key="4">
    <source>
        <dbReference type="ARBA" id="ARBA00022827"/>
    </source>
</evidence>
<feature type="domain" description="Acyl-CoA oxidase/dehydrogenase middle" evidence="7">
    <location>
        <begin position="132"/>
        <end position="229"/>
    </location>
</feature>
<evidence type="ECO:0000259" key="8">
    <source>
        <dbReference type="Pfam" id="PF02771"/>
    </source>
</evidence>
<dbReference type="Proteomes" id="UP001204000">
    <property type="component" value="Unassembled WGS sequence"/>
</dbReference>
<dbReference type="Pfam" id="PF02771">
    <property type="entry name" value="Acyl-CoA_dh_N"/>
    <property type="match status" value="1"/>
</dbReference>
<evidence type="ECO:0000313" key="9">
    <source>
        <dbReference type="EMBL" id="MCP1388659.1"/>
    </source>
</evidence>
<organism evidence="9 10">
    <name type="scientific">Corynebacterium stercoris</name>
    <dbReference type="NCBI Taxonomy" id="2943490"/>
    <lineage>
        <taxon>Bacteria</taxon>
        <taxon>Bacillati</taxon>
        <taxon>Actinomycetota</taxon>
        <taxon>Actinomycetes</taxon>
        <taxon>Mycobacteriales</taxon>
        <taxon>Corynebacteriaceae</taxon>
        <taxon>Corynebacterium</taxon>
    </lineage>
</organism>
<keyword evidence="5" id="KW-0560">Oxidoreductase</keyword>
<comment type="caution">
    <text evidence="9">The sequence shown here is derived from an EMBL/GenBank/DDBJ whole genome shotgun (WGS) entry which is preliminary data.</text>
</comment>
<comment type="similarity">
    <text evidence="2 5">Belongs to the acyl-CoA dehydrogenase family.</text>
</comment>
<accession>A0ABT1G3S9</accession>
<evidence type="ECO:0000256" key="2">
    <source>
        <dbReference type="ARBA" id="ARBA00009347"/>
    </source>
</evidence>
<dbReference type="InterPro" id="IPR009100">
    <property type="entry name" value="AcylCoA_DH/oxidase_NM_dom_sf"/>
</dbReference>
<dbReference type="PANTHER" id="PTHR43884:SF12">
    <property type="entry name" value="ISOVALERYL-COA DEHYDROGENASE, MITOCHONDRIAL-RELATED"/>
    <property type="match status" value="1"/>
</dbReference>
<proteinExistence type="inferred from homology"/>
<evidence type="ECO:0000256" key="1">
    <source>
        <dbReference type="ARBA" id="ARBA00001974"/>
    </source>
</evidence>
<dbReference type="InterPro" id="IPR036250">
    <property type="entry name" value="AcylCo_DH-like_C"/>
</dbReference>
<feature type="domain" description="Acyl-CoA dehydrogenase/oxidase C-terminal" evidence="6">
    <location>
        <begin position="242"/>
        <end position="389"/>
    </location>
</feature>
<protein>
    <submittedName>
        <fullName evidence="9">Acyl-CoA dehydrogenase family protein</fullName>
    </submittedName>
</protein>
<dbReference type="Gene3D" id="1.20.140.10">
    <property type="entry name" value="Butyryl-CoA Dehydrogenase, subunit A, domain 3"/>
    <property type="match status" value="1"/>
</dbReference>
<comment type="cofactor">
    <cofactor evidence="1 5">
        <name>FAD</name>
        <dbReference type="ChEBI" id="CHEBI:57692"/>
    </cofactor>
</comment>
<dbReference type="Pfam" id="PF00441">
    <property type="entry name" value="Acyl-CoA_dh_1"/>
    <property type="match status" value="1"/>
</dbReference>
<dbReference type="SUPFAM" id="SSF47203">
    <property type="entry name" value="Acyl-CoA dehydrogenase C-terminal domain-like"/>
    <property type="match status" value="1"/>
</dbReference>
<sequence length="393" mass="43773">MAYNFYAPRDIYDEDHYAFRDMVRAYLDKYVVDNIVKWEDEGNIPHEAVQAAGEQGLLGIAVDEQYGGGGIEDDFRFRAIAIEEFARVGATSLASTIATHTDIVIPYFSHLATEEQKERWLPQLASGEWLAAIAMTEPGAGSDLRGIRTTAVKDGDEWVINGAKTFITNGIHAHLIVVAARTPDENHPKGGGITLFVVEDDRPGFSRGRRLEKLGMHAQDTAELAFENVRIPDENRLGELHNGLRQLMSHLPLERLSIAVTGAAGARAVLKLTTEYVNERRAFGQAIAEFQNTQFQIADMVTRLEVTQAYIDQCIEKLNRGELSAVDAAKAKWWATETHKDIVDRCLQLFGGYGYMMEYPIARAYADTRVTTIYGGTTEIMKMLIARDVLGTK</sequence>
<reference evidence="9" key="1">
    <citation type="submission" date="2022-05" db="EMBL/GenBank/DDBJ databases">
        <title>Corynebacterium sp. TA-R-1 sp. nov., isolated from human feces.</title>
        <authorList>
            <person name="Shamsuzzaman M."/>
            <person name="Dahal R.H."/>
        </authorList>
    </citation>
    <scope>NUCLEOTIDE SEQUENCE</scope>
    <source>
        <strain evidence="9">TA-R-1</strain>
    </source>
</reference>
<dbReference type="InterPro" id="IPR046373">
    <property type="entry name" value="Acyl-CoA_Oxase/DH_mid-dom_sf"/>
</dbReference>
<evidence type="ECO:0000256" key="3">
    <source>
        <dbReference type="ARBA" id="ARBA00022630"/>
    </source>
</evidence>
<gene>
    <name evidence="9" type="ORF">M5J20_10785</name>
</gene>
<evidence type="ECO:0000313" key="10">
    <source>
        <dbReference type="Proteomes" id="UP001204000"/>
    </source>
</evidence>
<dbReference type="InterPro" id="IPR037069">
    <property type="entry name" value="AcylCoA_DH/ox_N_sf"/>
</dbReference>
<keyword evidence="4 5" id="KW-0274">FAD</keyword>
<dbReference type="Pfam" id="PF02770">
    <property type="entry name" value="Acyl-CoA_dh_M"/>
    <property type="match status" value="1"/>
</dbReference>
<keyword evidence="3 5" id="KW-0285">Flavoprotein</keyword>
<dbReference type="PROSITE" id="PS00072">
    <property type="entry name" value="ACYL_COA_DH_1"/>
    <property type="match status" value="1"/>
</dbReference>
<dbReference type="InterPro" id="IPR013786">
    <property type="entry name" value="AcylCoA_DH/ox_N"/>
</dbReference>
<feature type="domain" description="Acyl-CoA dehydrogenase/oxidase N-terminal" evidence="8">
    <location>
        <begin position="14"/>
        <end position="128"/>
    </location>
</feature>
<dbReference type="InterPro" id="IPR009075">
    <property type="entry name" value="AcylCo_DH/oxidase_C"/>
</dbReference>
<evidence type="ECO:0000259" key="6">
    <source>
        <dbReference type="Pfam" id="PF00441"/>
    </source>
</evidence>
<evidence type="ECO:0000259" key="7">
    <source>
        <dbReference type="Pfam" id="PF02770"/>
    </source>
</evidence>
<name>A0ABT1G3S9_9CORY</name>
<dbReference type="EMBL" id="JAMFTQ010000021">
    <property type="protein sequence ID" value="MCP1388659.1"/>
    <property type="molecule type" value="Genomic_DNA"/>
</dbReference>
<dbReference type="PANTHER" id="PTHR43884">
    <property type="entry name" value="ACYL-COA DEHYDROGENASE"/>
    <property type="match status" value="1"/>
</dbReference>
<dbReference type="InterPro" id="IPR006089">
    <property type="entry name" value="Acyl-CoA_DH_CS"/>
</dbReference>
<dbReference type="Gene3D" id="2.40.110.10">
    <property type="entry name" value="Butyryl-CoA Dehydrogenase, subunit A, domain 2"/>
    <property type="match status" value="1"/>
</dbReference>
<keyword evidence="10" id="KW-1185">Reference proteome</keyword>
<dbReference type="Gene3D" id="1.10.540.10">
    <property type="entry name" value="Acyl-CoA dehydrogenase/oxidase, N-terminal domain"/>
    <property type="match status" value="1"/>
</dbReference>
<dbReference type="PROSITE" id="PS00073">
    <property type="entry name" value="ACYL_COA_DH_2"/>
    <property type="match status" value="1"/>
</dbReference>
<dbReference type="SUPFAM" id="SSF56645">
    <property type="entry name" value="Acyl-CoA dehydrogenase NM domain-like"/>
    <property type="match status" value="1"/>
</dbReference>
<dbReference type="RefSeq" id="WP_253579473.1">
    <property type="nucleotide sequence ID" value="NZ_JAMFTQ010000021.1"/>
</dbReference>